<sequence length="421" mass="43316">MSETVGGRLGRDQVAGPGAEILRGWRPLTAATIGIGLGIASLPFYTFGLFIPELEAEFGWSRSQISSVLFIGSIINIILSPLIGLVVDRYGVRIPSALSLAALGGIFMALSAVGQPFTSFLLLSALMYVLAAASSPVSFTRAVNERFDRARGIALGIALAGAGLVAFLAPQILGAQIAEDWRAVYRILGIVVLVGAVVVGVLMPRSRGLARAAARKEVSAAPRLAPLLRTALFGRLAVTFLLLALALGGMSVHLVPLLRDAGVSAASAAGTASLVGVALIVGRLVVGLLVDRFFAPKVAAIVLAVAAAGFLALLLGGPDLAVVAAIGLGLSLGGEVDVMGYLTARYYDLACYGRLFGVLYAIFVVGIGASPLLISWLRSATGGYDIALVASVGLLAVASVLLLTAPRFPDKSTAEREEVSV</sequence>
<feature type="transmembrane region" description="Helical" evidence="5">
    <location>
        <begin position="183"/>
        <end position="203"/>
    </location>
</feature>
<dbReference type="OrthoDB" id="146345at2"/>
<dbReference type="GO" id="GO:0022857">
    <property type="term" value="F:transmembrane transporter activity"/>
    <property type="evidence" value="ECO:0007669"/>
    <property type="project" value="InterPro"/>
</dbReference>
<reference evidence="7 8" key="1">
    <citation type="submission" date="2019-03" db="EMBL/GenBank/DDBJ databases">
        <title>Draft genome sequences of novel Actinobacteria.</title>
        <authorList>
            <person name="Sahin N."/>
            <person name="Ay H."/>
            <person name="Saygin H."/>
        </authorList>
    </citation>
    <scope>NUCLEOTIDE SEQUENCE [LARGE SCALE GENOMIC DNA]</scope>
    <source>
        <strain evidence="7 8">7K502</strain>
    </source>
</reference>
<comment type="subcellular location">
    <subcellularLocation>
        <location evidence="1">Cell membrane</location>
        <topology evidence="1">Multi-pass membrane protein</topology>
    </subcellularLocation>
</comment>
<feature type="transmembrane region" description="Helical" evidence="5">
    <location>
        <begin position="321"/>
        <end position="343"/>
    </location>
</feature>
<name>A0A4R4YRB7_9PSEU</name>
<dbReference type="SUPFAM" id="SSF103473">
    <property type="entry name" value="MFS general substrate transporter"/>
    <property type="match status" value="1"/>
</dbReference>
<evidence type="ECO:0000259" key="6">
    <source>
        <dbReference type="PROSITE" id="PS50850"/>
    </source>
</evidence>
<feature type="transmembrane region" description="Helical" evidence="5">
    <location>
        <begin position="386"/>
        <end position="405"/>
    </location>
</feature>
<protein>
    <submittedName>
        <fullName evidence="7">MFS transporter</fullName>
    </submittedName>
</protein>
<keyword evidence="4 5" id="KW-0472">Membrane</keyword>
<evidence type="ECO:0000256" key="1">
    <source>
        <dbReference type="ARBA" id="ARBA00004651"/>
    </source>
</evidence>
<evidence type="ECO:0000256" key="3">
    <source>
        <dbReference type="ARBA" id="ARBA00022989"/>
    </source>
</evidence>
<dbReference type="Pfam" id="PF07690">
    <property type="entry name" value="MFS_1"/>
    <property type="match status" value="1"/>
</dbReference>
<proteinExistence type="predicted"/>
<feature type="transmembrane region" description="Helical" evidence="5">
    <location>
        <begin position="261"/>
        <end position="286"/>
    </location>
</feature>
<evidence type="ECO:0000313" key="8">
    <source>
        <dbReference type="Proteomes" id="UP000294947"/>
    </source>
</evidence>
<keyword evidence="3 5" id="KW-1133">Transmembrane helix</keyword>
<dbReference type="Proteomes" id="UP000294947">
    <property type="component" value="Unassembled WGS sequence"/>
</dbReference>
<dbReference type="InterPro" id="IPR011701">
    <property type="entry name" value="MFS"/>
</dbReference>
<evidence type="ECO:0000313" key="7">
    <source>
        <dbReference type="EMBL" id="TDD47736.1"/>
    </source>
</evidence>
<feature type="transmembrane region" description="Helical" evidence="5">
    <location>
        <begin position="355"/>
        <end position="374"/>
    </location>
</feature>
<dbReference type="RefSeq" id="WP_132488712.1">
    <property type="nucleotide sequence ID" value="NZ_SMKW01000033.1"/>
</dbReference>
<dbReference type="EMBL" id="SMKW01000033">
    <property type="protein sequence ID" value="TDD47736.1"/>
    <property type="molecule type" value="Genomic_DNA"/>
</dbReference>
<keyword evidence="2 5" id="KW-0812">Transmembrane</keyword>
<feature type="transmembrane region" description="Helical" evidence="5">
    <location>
        <begin position="298"/>
        <end position="315"/>
    </location>
</feature>
<feature type="transmembrane region" description="Helical" evidence="5">
    <location>
        <begin position="120"/>
        <end position="140"/>
    </location>
</feature>
<evidence type="ECO:0000256" key="2">
    <source>
        <dbReference type="ARBA" id="ARBA00022692"/>
    </source>
</evidence>
<dbReference type="InterPro" id="IPR036259">
    <property type="entry name" value="MFS_trans_sf"/>
</dbReference>
<evidence type="ECO:0000256" key="4">
    <source>
        <dbReference type="ARBA" id="ARBA00023136"/>
    </source>
</evidence>
<organism evidence="7 8">
    <name type="scientific">Saccharopolyspora elongata</name>
    <dbReference type="NCBI Taxonomy" id="2530387"/>
    <lineage>
        <taxon>Bacteria</taxon>
        <taxon>Bacillati</taxon>
        <taxon>Actinomycetota</taxon>
        <taxon>Actinomycetes</taxon>
        <taxon>Pseudonocardiales</taxon>
        <taxon>Pseudonocardiaceae</taxon>
        <taxon>Saccharopolyspora</taxon>
    </lineage>
</organism>
<dbReference type="PROSITE" id="PS50850">
    <property type="entry name" value="MFS"/>
    <property type="match status" value="1"/>
</dbReference>
<dbReference type="Gene3D" id="1.20.1250.20">
    <property type="entry name" value="MFS general substrate transporter like domains"/>
    <property type="match status" value="2"/>
</dbReference>
<comment type="caution">
    <text evidence="7">The sequence shown here is derived from an EMBL/GenBank/DDBJ whole genome shotgun (WGS) entry which is preliminary data.</text>
</comment>
<accession>A0A4R4YRB7</accession>
<feature type="transmembrane region" description="Helical" evidence="5">
    <location>
        <begin position="94"/>
        <end position="114"/>
    </location>
</feature>
<dbReference type="PANTHER" id="PTHR11360:SF284">
    <property type="entry name" value="EG:103B4.3 PROTEIN-RELATED"/>
    <property type="match status" value="1"/>
</dbReference>
<evidence type="ECO:0000256" key="5">
    <source>
        <dbReference type="SAM" id="Phobius"/>
    </source>
</evidence>
<dbReference type="GO" id="GO:0005886">
    <property type="term" value="C:plasma membrane"/>
    <property type="evidence" value="ECO:0007669"/>
    <property type="project" value="UniProtKB-SubCell"/>
</dbReference>
<feature type="transmembrane region" description="Helical" evidence="5">
    <location>
        <begin position="28"/>
        <end position="51"/>
    </location>
</feature>
<dbReference type="InterPro" id="IPR020846">
    <property type="entry name" value="MFS_dom"/>
</dbReference>
<feature type="transmembrane region" description="Helical" evidence="5">
    <location>
        <begin position="152"/>
        <end position="177"/>
    </location>
</feature>
<dbReference type="PANTHER" id="PTHR11360">
    <property type="entry name" value="MONOCARBOXYLATE TRANSPORTER"/>
    <property type="match status" value="1"/>
</dbReference>
<gene>
    <name evidence="7" type="ORF">E1288_24050</name>
</gene>
<dbReference type="InterPro" id="IPR050327">
    <property type="entry name" value="Proton-linked_MCT"/>
</dbReference>
<dbReference type="AlphaFoldDB" id="A0A4R4YRB7"/>
<keyword evidence="8" id="KW-1185">Reference proteome</keyword>
<feature type="transmembrane region" description="Helical" evidence="5">
    <location>
        <begin position="232"/>
        <end position="255"/>
    </location>
</feature>
<feature type="domain" description="Major facilitator superfamily (MFS) profile" evidence="6">
    <location>
        <begin position="29"/>
        <end position="408"/>
    </location>
</feature>
<feature type="transmembrane region" description="Helical" evidence="5">
    <location>
        <begin position="63"/>
        <end position="87"/>
    </location>
</feature>